<evidence type="ECO:0000256" key="5">
    <source>
        <dbReference type="ARBA" id="ARBA00022833"/>
    </source>
</evidence>
<comment type="subcellular location">
    <subcellularLocation>
        <location evidence="1">Nucleus</location>
    </subcellularLocation>
</comment>
<protein>
    <recommendedName>
        <fullName evidence="17">Nuclear receptor domain-containing protein</fullName>
    </recommendedName>
</protein>
<sequence length="359" mass="40197">MSSFWFFSPFLSVLFLFGFNELFLLVNSSRNIGPPAEAGQSCGCASEQPGTLLLVCIIKCRDELMKLNSNKQSFDCSVCSRPCQHSYYGVKTCESCKHFFRRAISLMKEYKCTKSGECDIKKDYAVCKRCRLNKCLTVGMNPRKVCVIKIDEEKMRAFVQRIKQQPQKDADLDSTKPPNAPPAANFEKTNRLGPFIAKPPYFAMDLLFVFEIVKSFPSFEQLIINDKIALCSNIAMPLVVLSKSFYSQSVQQNSDVICDPSSGVTAINTITNSCFNEDSVIMKMGDQLLFKAVQPFSRLKLSTEEFVLVRAIVYSELIELYKKAAGTGTLSLGWTSSGARLRVIRQMCPTHDGLQVNGP</sequence>
<dbReference type="PRINTS" id="PR00047">
    <property type="entry name" value="STROIDFINGER"/>
</dbReference>
<dbReference type="SUPFAM" id="SSF48508">
    <property type="entry name" value="Nuclear receptor ligand-binding domain"/>
    <property type="match status" value="1"/>
</dbReference>
<dbReference type="Gene3D" id="3.30.50.10">
    <property type="entry name" value="Erythroid Transcription Factor GATA-1, subunit A"/>
    <property type="match status" value="1"/>
</dbReference>
<dbReference type="InterPro" id="IPR001723">
    <property type="entry name" value="Nuclear_hrmn_rcpt"/>
</dbReference>
<keyword evidence="12" id="KW-0732">Signal</keyword>
<keyword evidence="7" id="KW-0238">DNA-binding</keyword>
<dbReference type="EMBL" id="JBICBT010000649">
    <property type="protein sequence ID" value="KAL3106470.1"/>
    <property type="molecule type" value="Genomic_DNA"/>
</dbReference>
<comment type="similarity">
    <text evidence="2">Belongs to the nuclear hormone receptor family.</text>
</comment>
<evidence type="ECO:0000256" key="1">
    <source>
        <dbReference type="ARBA" id="ARBA00004123"/>
    </source>
</evidence>
<dbReference type="InterPro" id="IPR013088">
    <property type="entry name" value="Znf_NHR/GATA"/>
</dbReference>
<feature type="domain" description="Nuclear receptor" evidence="13">
    <location>
        <begin position="73"/>
        <end position="147"/>
    </location>
</feature>
<dbReference type="GO" id="GO:0008270">
    <property type="term" value="F:zinc ion binding"/>
    <property type="evidence" value="ECO:0007669"/>
    <property type="project" value="UniProtKB-KW"/>
</dbReference>
<dbReference type="PRINTS" id="PR00398">
    <property type="entry name" value="STRDHORMONER"/>
</dbReference>
<name>A0ABD2KU47_9BILA</name>
<comment type="caution">
    <text evidence="15">The sequence shown here is derived from an EMBL/GenBank/DDBJ whole genome shotgun (WGS) entry which is preliminary data.</text>
</comment>
<feature type="chain" id="PRO_5044821782" description="Nuclear receptor domain-containing protein" evidence="12">
    <location>
        <begin position="29"/>
        <end position="359"/>
    </location>
</feature>
<evidence type="ECO:0000259" key="13">
    <source>
        <dbReference type="PROSITE" id="PS51030"/>
    </source>
</evidence>
<dbReference type="InterPro" id="IPR049636">
    <property type="entry name" value="HNF4-like_DBD"/>
</dbReference>
<keyword evidence="16" id="KW-1185">Reference proteome</keyword>
<evidence type="ECO:0000256" key="8">
    <source>
        <dbReference type="ARBA" id="ARBA00023163"/>
    </source>
</evidence>
<evidence type="ECO:0000313" key="16">
    <source>
        <dbReference type="Proteomes" id="UP001620626"/>
    </source>
</evidence>
<evidence type="ECO:0000256" key="7">
    <source>
        <dbReference type="ARBA" id="ARBA00023125"/>
    </source>
</evidence>
<dbReference type="InterPro" id="IPR001628">
    <property type="entry name" value="Znf_hrmn_rcpt"/>
</dbReference>
<evidence type="ECO:0000256" key="10">
    <source>
        <dbReference type="ARBA" id="ARBA00023242"/>
    </source>
</evidence>
<evidence type="ECO:0000259" key="14">
    <source>
        <dbReference type="PROSITE" id="PS51843"/>
    </source>
</evidence>
<evidence type="ECO:0000256" key="6">
    <source>
        <dbReference type="ARBA" id="ARBA00023015"/>
    </source>
</evidence>
<organism evidence="15 16">
    <name type="scientific">Heterodera trifolii</name>
    <dbReference type="NCBI Taxonomy" id="157864"/>
    <lineage>
        <taxon>Eukaryota</taxon>
        <taxon>Metazoa</taxon>
        <taxon>Ecdysozoa</taxon>
        <taxon>Nematoda</taxon>
        <taxon>Chromadorea</taxon>
        <taxon>Rhabditida</taxon>
        <taxon>Tylenchina</taxon>
        <taxon>Tylenchomorpha</taxon>
        <taxon>Tylenchoidea</taxon>
        <taxon>Heteroderidae</taxon>
        <taxon>Heteroderinae</taxon>
        <taxon>Heterodera</taxon>
    </lineage>
</organism>
<dbReference type="AlphaFoldDB" id="A0ABD2KU47"/>
<evidence type="ECO:0000256" key="12">
    <source>
        <dbReference type="SAM" id="SignalP"/>
    </source>
</evidence>
<keyword evidence="8" id="KW-0804">Transcription</keyword>
<dbReference type="PROSITE" id="PS51843">
    <property type="entry name" value="NR_LBD"/>
    <property type="match status" value="1"/>
</dbReference>
<dbReference type="GO" id="GO:0003677">
    <property type="term" value="F:DNA binding"/>
    <property type="evidence" value="ECO:0007669"/>
    <property type="project" value="UniProtKB-KW"/>
</dbReference>
<evidence type="ECO:0000256" key="2">
    <source>
        <dbReference type="ARBA" id="ARBA00005993"/>
    </source>
</evidence>
<keyword evidence="10" id="KW-0539">Nucleus</keyword>
<dbReference type="Pfam" id="PF00104">
    <property type="entry name" value="Hormone_recep"/>
    <property type="match status" value="1"/>
</dbReference>
<evidence type="ECO:0000256" key="4">
    <source>
        <dbReference type="ARBA" id="ARBA00022771"/>
    </source>
</evidence>
<dbReference type="GO" id="GO:0005634">
    <property type="term" value="C:nucleus"/>
    <property type="evidence" value="ECO:0007669"/>
    <property type="project" value="UniProtKB-SubCell"/>
</dbReference>
<evidence type="ECO:0000256" key="3">
    <source>
        <dbReference type="ARBA" id="ARBA00022723"/>
    </source>
</evidence>
<gene>
    <name evidence="15" type="ORF">niasHT_011847</name>
</gene>
<reference evidence="15 16" key="1">
    <citation type="submission" date="2024-10" db="EMBL/GenBank/DDBJ databases">
        <authorList>
            <person name="Kim D."/>
        </authorList>
    </citation>
    <scope>NUCLEOTIDE SEQUENCE [LARGE SCALE GENOMIC DNA]</scope>
    <source>
        <strain evidence="15">BH-2024</strain>
    </source>
</reference>
<dbReference type="InterPro" id="IPR000536">
    <property type="entry name" value="Nucl_hrmn_rcpt_lig-bd"/>
</dbReference>
<feature type="signal peptide" evidence="12">
    <location>
        <begin position="1"/>
        <end position="28"/>
    </location>
</feature>
<dbReference type="CDD" id="cd06960">
    <property type="entry name" value="NR_DBD_HNF4A"/>
    <property type="match status" value="1"/>
</dbReference>
<keyword evidence="5" id="KW-0862">Zinc</keyword>
<dbReference type="Gene3D" id="1.10.565.10">
    <property type="entry name" value="Retinoid X Receptor"/>
    <property type="match status" value="1"/>
</dbReference>
<keyword evidence="9" id="KW-0675">Receptor</keyword>
<dbReference type="PROSITE" id="PS51030">
    <property type="entry name" value="NUCLEAR_REC_DBD_2"/>
    <property type="match status" value="1"/>
</dbReference>
<dbReference type="Proteomes" id="UP001620626">
    <property type="component" value="Unassembled WGS sequence"/>
</dbReference>
<dbReference type="InterPro" id="IPR050274">
    <property type="entry name" value="Nuclear_hormone_rcpt_NR2"/>
</dbReference>
<keyword evidence="4" id="KW-0863">Zinc-finger</keyword>
<keyword evidence="3" id="KW-0479">Metal-binding</keyword>
<accession>A0ABD2KU47</accession>
<evidence type="ECO:0008006" key="17">
    <source>
        <dbReference type="Google" id="ProtNLM"/>
    </source>
</evidence>
<dbReference type="InterPro" id="IPR035500">
    <property type="entry name" value="NHR-like_dom_sf"/>
</dbReference>
<evidence type="ECO:0000313" key="15">
    <source>
        <dbReference type="EMBL" id="KAL3106470.1"/>
    </source>
</evidence>
<dbReference type="SUPFAM" id="SSF57716">
    <property type="entry name" value="Glucocorticoid receptor-like (DNA-binding domain)"/>
    <property type="match status" value="1"/>
</dbReference>
<proteinExistence type="inferred from homology"/>
<evidence type="ECO:0000256" key="9">
    <source>
        <dbReference type="ARBA" id="ARBA00023170"/>
    </source>
</evidence>
<evidence type="ECO:0000256" key="11">
    <source>
        <dbReference type="SAM" id="MobiDB-lite"/>
    </source>
</evidence>
<dbReference type="PANTHER" id="PTHR24083">
    <property type="entry name" value="NUCLEAR HORMONE RECEPTOR"/>
    <property type="match status" value="1"/>
</dbReference>
<feature type="domain" description="NR LBD" evidence="14">
    <location>
        <begin position="169"/>
        <end position="359"/>
    </location>
</feature>
<feature type="region of interest" description="Disordered" evidence="11">
    <location>
        <begin position="163"/>
        <end position="186"/>
    </location>
</feature>
<dbReference type="SMART" id="SM00399">
    <property type="entry name" value="ZnF_C4"/>
    <property type="match status" value="1"/>
</dbReference>
<keyword evidence="6" id="KW-0805">Transcription regulation</keyword>
<dbReference type="Pfam" id="PF00105">
    <property type="entry name" value="zf-C4"/>
    <property type="match status" value="1"/>
</dbReference>